<comment type="caution">
    <text evidence="6">The sequence shown here is derived from an EMBL/GenBank/DDBJ whole genome shotgun (WGS) entry which is preliminary data.</text>
</comment>
<reference evidence="6" key="1">
    <citation type="submission" date="2020-05" db="EMBL/GenBank/DDBJ databases">
        <title>Phylogenomic resolution of chytrid fungi.</title>
        <authorList>
            <person name="Stajich J.E."/>
            <person name="Amses K."/>
            <person name="Simmons R."/>
            <person name="Seto K."/>
            <person name="Myers J."/>
            <person name="Bonds A."/>
            <person name="Quandt C.A."/>
            <person name="Barry K."/>
            <person name="Liu P."/>
            <person name="Grigoriev I."/>
            <person name="Longcore J.E."/>
            <person name="James T.Y."/>
        </authorList>
    </citation>
    <scope>NUCLEOTIDE SEQUENCE</scope>
    <source>
        <strain evidence="6">JEL0318</strain>
    </source>
</reference>
<dbReference type="PANTHER" id="PTHR15922">
    <property type="entry name" value="NEUROBLASTOMA-AMPLIFIED SEQUENCE"/>
    <property type="match status" value="1"/>
</dbReference>
<gene>
    <name evidence="6" type="ORF">HK097_006339</name>
</gene>
<organism evidence="6 7">
    <name type="scientific">Rhizophlyctis rosea</name>
    <dbReference type="NCBI Taxonomy" id="64517"/>
    <lineage>
        <taxon>Eukaryota</taxon>
        <taxon>Fungi</taxon>
        <taxon>Fungi incertae sedis</taxon>
        <taxon>Chytridiomycota</taxon>
        <taxon>Chytridiomycota incertae sedis</taxon>
        <taxon>Chytridiomycetes</taxon>
        <taxon>Rhizophlyctidales</taxon>
        <taxon>Rhizophlyctidaceae</taxon>
        <taxon>Rhizophlyctis</taxon>
    </lineage>
</organism>
<dbReference type="EMBL" id="JADGJD010002986">
    <property type="protein sequence ID" value="KAJ3026596.1"/>
    <property type="molecule type" value="Genomic_DNA"/>
</dbReference>
<feature type="domain" description="Sec39" evidence="5">
    <location>
        <begin position="301"/>
        <end position="435"/>
    </location>
</feature>
<evidence type="ECO:0000256" key="2">
    <source>
        <dbReference type="ARBA" id="ARBA00022448"/>
    </source>
</evidence>
<evidence type="ECO:0000313" key="6">
    <source>
        <dbReference type="EMBL" id="KAJ3026596.1"/>
    </source>
</evidence>
<keyword evidence="2" id="KW-0813">Transport</keyword>
<sequence>VPSFTKLLTHPEIFNPSPSVASVPSTALFIIDQETKLSKARYVNGIYIPLTTDDDEDDPTSLSQSSLAQKVLSLVTSPLKLFTSTVLWHWEDNAAPSNNRKQVTTLQTRNIALTVLLHTTPLEAMRSKLAVKEFGSALELAKRFELPVDEIYQHKWRDLFIPGEEETEITEEVIRDVLARVEDRKWVLEECVGRVPGTAGGARLLLQYGVKMTEGVGLSDVEGEIEKVLRQFDSDAESPVREDSPTKDGVTVLDVCLYRTKFLRFLDRLETHEAIYAGTDYSPYGGYAVHLEWFRTVSLISLAFEFAQDANFHALEVLFTRHPEVLRYWFGILANVPEVVDVLQYKHLLPKLDTRTGREMEWPVVPWRKKDWTSTPSVREFVGIVEDSDDTNPLQEGVFKSDYPASKEDVCQFYERRAREIEEASGVVDFAVDLVR</sequence>
<dbReference type="GO" id="GO:0015031">
    <property type="term" value="P:protein transport"/>
    <property type="evidence" value="ECO:0007669"/>
    <property type="project" value="UniProtKB-KW"/>
</dbReference>
<dbReference type="GO" id="GO:0000149">
    <property type="term" value="F:SNARE binding"/>
    <property type="evidence" value="ECO:0007669"/>
    <property type="project" value="TreeGrafter"/>
</dbReference>
<evidence type="ECO:0000313" key="7">
    <source>
        <dbReference type="Proteomes" id="UP001212841"/>
    </source>
</evidence>
<evidence type="ECO:0000259" key="5">
    <source>
        <dbReference type="Pfam" id="PF08314"/>
    </source>
</evidence>
<feature type="non-terminal residue" evidence="6">
    <location>
        <position position="436"/>
    </location>
</feature>
<dbReference type="AlphaFoldDB" id="A0AAD5RZE8"/>
<dbReference type="Proteomes" id="UP001212841">
    <property type="component" value="Unassembled WGS sequence"/>
</dbReference>
<evidence type="ECO:0000256" key="3">
    <source>
        <dbReference type="ARBA" id="ARBA00022824"/>
    </source>
</evidence>
<dbReference type="PANTHER" id="PTHR15922:SF2">
    <property type="entry name" value="NBAS SUBUNIT OF NRZ TETHERING COMPLEX"/>
    <property type="match status" value="1"/>
</dbReference>
<evidence type="ECO:0000256" key="4">
    <source>
        <dbReference type="ARBA" id="ARBA00022927"/>
    </source>
</evidence>
<keyword evidence="7" id="KW-1185">Reference proteome</keyword>
<proteinExistence type="predicted"/>
<comment type="subcellular location">
    <subcellularLocation>
        <location evidence="1">Endoplasmic reticulum</location>
    </subcellularLocation>
</comment>
<feature type="non-terminal residue" evidence="6">
    <location>
        <position position="1"/>
    </location>
</feature>
<name>A0AAD5RZE8_9FUNG</name>
<dbReference type="GO" id="GO:0006890">
    <property type="term" value="P:retrograde vesicle-mediated transport, Golgi to endoplasmic reticulum"/>
    <property type="evidence" value="ECO:0007669"/>
    <property type="project" value="InterPro"/>
</dbReference>
<keyword evidence="3" id="KW-0256">Endoplasmic reticulum</keyword>
<keyword evidence="4" id="KW-0653">Protein transport</keyword>
<evidence type="ECO:0000256" key="1">
    <source>
        <dbReference type="ARBA" id="ARBA00004240"/>
    </source>
</evidence>
<accession>A0AAD5RZE8</accession>
<dbReference type="Pfam" id="PF08314">
    <property type="entry name" value="Sec39"/>
    <property type="match status" value="1"/>
</dbReference>
<protein>
    <recommendedName>
        <fullName evidence="5">Sec39 domain-containing protein</fullName>
    </recommendedName>
</protein>
<dbReference type="GO" id="GO:0070939">
    <property type="term" value="C:Dsl1/NZR complex"/>
    <property type="evidence" value="ECO:0007669"/>
    <property type="project" value="TreeGrafter"/>
</dbReference>
<dbReference type="InterPro" id="IPR013244">
    <property type="entry name" value="Sec39_domain"/>
</dbReference>